<proteinExistence type="predicted"/>
<gene>
    <name evidence="1" type="ORF">BYL167_LOCUS60762</name>
    <name evidence="2" type="ORF">SMN809_LOCUS65122</name>
</gene>
<organism evidence="1 3">
    <name type="scientific">Rotaria magnacalcarata</name>
    <dbReference type="NCBI Taxonomy" id="392030"/>
    <lineage>
        <taxon>Eukaryota</taxon>
        <taxon>Metazoa</taxon>
        <taxon>Spiralia</taxon>
        <taxon>Gnathifera</taxon>
        <taxon>Rotifera</taxon>
        <taxon>Eurotatoria</taxon>
        <taxon>Bdelloidea</taxon>
        <taxon>Philodinida</taxon>
        <taxon>Philodinidae</taxon>
        <taxon>Rotaria</taxon>
    </lineage>
</organism>
<dbReference type="AlphaFoldDB" id="A0A8S3EI00"/>
<comment type="caution">
    <text evidence="1">The sequence shown here is derived from an EMBL/GenBank/DDBJ whole genome shotgun (WGS) entry which is preliminary data.</text>
</comment>
<dbReference type="EMBL" id="CAJOBH010231207">
    <property type="protein sequence ID" value="CAF5072321.1"/>
    <property type="molecule type" value="Genomic_DNA"/>
</dbReference>
<evidence type="ECO:0000313" key="3">
    <source>
        <dbReference type="Proteomes" id="UP000681967"/>
    </source>
</evidence>
<evidence type="ECO:0000313" key="1">
    <source>
        <dbReference type="EMBL" id="CAF5072321.1"/>
    </source>
</evidence>
<protein>
    <submittedName>
        <fullName evidence="1">Uncharacterized protein</fullName>
    </submittedName>
</protein>
<sequence length="206" mass="23823">ILAEVKDTVGVDINKNTNDLLPHFFDCIPDNSCFFVWLNIEYQSVVYFPYVLPFRVIRVLCKIFGDPVGNIFTHEDILVPYPCIKISDDKFELYVDFHLVTETSSSSTALALLISMYHVFEIKFAHHNRCCRLLYSVLFEDSRHLNKSLKCLLNDWKYTVINQPLIKRQALITSLVQSLTQSSIINRNISTPSNTSNRILAHDLFM</sequence>
<dbReference type="EMBL" id="CAJOBI010304382">
    <property type="protein sequence ID" value="CAF5167375.1"/>
    <property type="molecule type" value="Genomic_DNA"/>
</dbReference>
<dbReference type="Proteomes" id="UP000681967">
    <property type="component" value="Unassembled WGS sequence"/>
</dbReference>
<reference evidence="1" key="1">
    <citation type="submission" date="2021-02" db="EMBL/GenBank/DDBJ databases">
        <authorList>
            <person name="Nowell W R."/>
        </authorList>
    </citation>
    <scope>NUCLEOTIDE SEQUENCE</scope>
</reference>
<name>A0A8S3EI00_9BILA</name>
<accession>A0A8S3EI00</accession>
<feature type="non-terminal residue" evidence="1">
    <location>
        <position position="1"/>
    </location>
</feature>
<dbReference type="Proteomes" id="UP000676336">
    <property type="component" value="Unassembled WGS sequence"/>
</dbReference>
<evidence type="ECO:0000313" key="2">
    <source>
        <dbReference type="EMBL" id="CAF5167375.1"/>
    </source>
</evidence>